<dbReference type="Pfam" id="PF12953">
    <property type="entry name" value="DUF3842"/>
    <property type="match status" value="1"/>
</dbReference>
<dbReference type="EMBL" id="FUXM01000002">
    <property type="protein sequence ID" value="SJZ57003.1"/>
    <property type="molecule type" value="Genomic_DNA"/>
</dbReference>
<evidence type="ECO:0000313" key="1">
    <source>
        <dbReference type="EMBL" id="SJZ57003.1"/>
    </source>
</evidence>
<dbReference type="Proteomes" id="UP000189933">
    <property type="component" value="Unassembled WGS sequence"/>
</dbReference>
<accession>A0A1T4LQP9</accession>
<proteinExistence type="predicted"/>
<dbReference type="OrthoDB" id="9797117at2"/>
<reference evidence="2" key="1">
    <citation type="submission" date="2017-02" db="EMBL/GenBank/DDBJ databases">
        <authorList>
            <person name="Varghese N."/>
            <person name="Submissions S."/>
        </authorList>
    </citation>
    <scope>NUCLEOTIDE SEQUENCE [LARGE SCALE GENOMIC DNA]</scope>
    <source>
        <strain evidence="2">DSM 16521</strain>
    </source>
</reference>
<organism evidence="1 2">
    <name type="scientific">Carboxydocella sporoproducens DSM 16521</name>
    <dbReference type="NCBI Taxonomy" id="1121270"/>
    <lineage>
        <taxon>Bacteria</taxon>
        <taxon>Bacillati</taxon>
        <taxon>Bacillota</taxon>
        <taxon>Clostridia</taxon>
        <taxon>Eubacteriales</taxon>
        <taxon>Clostridiales Family XVI. Incertae Sedis</taxon>
        <taxon>Carboxydocella</taxon>
    </lineage>
</organism>
<evidence type="ECO:0000313" key="2">
    <source>
        <dbReference type="Proteomes" id="UP000189933"/>
    </source>
</evidence>
<gene>
    <name evidence="1" type="ORF">SAMN02745885_00254</name>
</gene>
<name>A0A1T4LQP9_9FIRM</name>
<keyword evidence="2" id="KW-1185">Reference proteome</keyword>
<evidence type="ECO:0008006" key="3">
    <source>
        <dbReference type="Google" id="ProtNLM"/>
    </source>
</evidence>
<dbReference type="AlphaFoldDB" id="A0A1T4LQP9"/>
<dbReference type="RefSeq" id="WP_078664410.1">
    <property type="nucleotide sequence ID" value="NZ_FUXM01000002.1"/>
</dbReference>
<sequence>MRIAVIDGQGGGIGKHITEKLRKVFGEKIEIIALATNAWAAANMLKAGANEAASGENAICYSIKNVDIIVGPLGIVIPNSMLGEITPAIATAIASIDKEKYLLPICRDQIKLISNSNEPLPHLINELVDVIRNKLADDLN</sequence>
<protein>
    <recommendedName>
        <fullName evidence="3">DUF3842 family protein</fullName>
    </recommendedName>
</protein>
<dbReference type="InterPro" id="IPR024208">
    <property type="entry name" value="DUF3842"/>
</dbReference>